<feature type="domain" description="Ribosome maturation factor RimM PRC barrel" evidence="1">
    <location>
        <begin position="93"/>
        <end position="156"/>
    </location>
</feature>
<keyword evidence="3" id="KW-1185">Reference proteome</keyword>
<dbReference type="Gene3D" id="2.30.30.240">
    <property type="entry name" value="PRC-barrel domain"/>
    <property type="match status" value="1"/>
</dbReference>
<organism evidence="2 3">
    <name type="scientific">Leptospirillum ferrooxidans (strain C2-3)</name>
    <dbReference type="NCBI Taxonomy" id="1162668"/>
    <lineage>
        <taxon>Bacteria</taxon>
        <taxon>Pseudomonadati</taxon>
        <taxon>Nitrospirota</taxon>
        <taxon>Nitrospiria</taxon>
        <taxon>Nitrospirales</taxon>
        <taxon>Nitrospiraceae</taxon>
        <taxon>Leptospirillum</taxon>
    </lineage>
</organism>
<evidence type="ECO:0000313" key="3">
    <source>
        <dbReference type="Proteomes" id="UP000007382"/>
    </source>
</evidence>
<dbReference type="InterPro" id="IPR011033">
    <property type="entry name" value="PRC_barrel-like_sf"/>
</dbReference>
<reference evidence="3" key="2">
    <citation type="submission" date="2012-03" db="EMBL/GenBank/DDBJ databases">
        <title>The complete genome sequence of the pioneer microbe on fresh volcanic deposit, Leptospirillum ferrooxidans strain C2-3.</title>
        <authorList>
            <person name="Fujimura R."/>
            <person name="Sato Y."/>
            <person name="Nishizawa T."/>
            <person name="Nanba K."/>
            <person name="Oshima K."/>
            <person name="Hattori M."/>
            <person name="Kamijo T."/>
            <person name="Ohta H."/>
        </authorList>
    </citation>
    <scope>NUCLEOTIDE SEQUENCE [LARGE SCALE GENOMIC DNA]</scope>
    <source>
        <strain evidence="3">C2-3</strain>
    </source>
</reference>
<protein>
    <submittedName>
        <fullName evidence="2">Putative 16S rRNA processing protein</fullName>
    </submittedName>
</protein>
<sequence length="163" mass="17864">MGAERFFFAHLLSDNPNRFLKDLGATFVLKSPLGAIEPRKLLECKKTEGKDSLLLSLEGIDSPESAKERSGWAICLGNALPWVPTDENVYLISDLEGMSVIDIDSGQSVGVVSGFYERPGQDILSVDSNGVEVLVPFVEPLVPLVDRNAREVHVRWKVLDPSA</sequence>
<dbReference type="GO" id="GO:0006364">
    <property type="term" value="P:rRNA processing"/>
    <property type="evidence" value="ECO:0007669"/>
    <property type="project" value="InterPro"/>
</dbReference>
<dbReference type="GO" id="GO:0005840">
    <property type="term" value="C:ribosome"/>
    <property type="evidence" value="ECO:0007669"/>
    <property type="project" value="InterPro"/>
</dbReference>
<dbReference type="EMBL" id="AP012342">
    <property type="protein sequence ID" value="BAM07209.1"/>
    <property type="molecule type" value="Genomic_DNA"/>
</dbReference>
<dbReference type="PATRIC" id="fig|1162668.3.peg.1812"/>
<dbReference type="KEGG" id="lfc:LFE_1527"/>
<accession>I0IPL0</accession>
<proteinExistence type="predicted"/>
<dbReference type="PANTHER" id="PTHR33692">
    <property type="entry name" value="RIBOSOME MATURATION FACTOR RIMM"/>
    <property type="match status" value="1"/>
</dbReference>
<dbReference type="OrthoDB" id="9810331at2"/>
<evidence type="ECO:0000313" key="2">
    <source>
        <dbReference type="EMBL" id="BAM07209.1"/>
    </source>
</evidence>
<dbReference type="HOGENOM" id="CLU_077636_3_0_0"/>
<dbReference type="GO" id="GO:0043022">
    <property type="term" value="F:ribosome binding"/>
    <property type="evidence" value="ECO:0007669"/>
    <property type="project" value="InterPro"/>
</dbReference>
<dbReference type="SUPFAM" id="SSF50346">
    <property type="entry name" value="PRC-barrel domain"/>
    <property type="match status" value="1"/>
</dbReference>
<dbReference type="NCBIfam" id="TIGR02273">
    <property type="entry name" value="16S_RimM"/>
    <property type="match status" value="1"/>
</dbReference>
<name>I0IPL0_LEPFC</name>
<dbReference type="RefSeq" id="WP_014449696.1">
    <property type="nucleotide sequence ID" value="NC_017094.1"/>
</dbReference>
<dbReference type="Pfam" id="PF24986">
    <property type="entry name" value="PRC_RimM"/>
    <property type="match status" value="1"/>
</dbReference>
<dbReference type="Proteomes" id="UP000007382">
    <property type="component" value="Chromosome"/>
</dbReference>
<evidence type="ECO:0000259" key="1">
    <source>
        <dbReference type="Pfam" id="PF24986"/>
    </source>
</evidence>
<dbReference type="eggNOG" id="COG0806">
    <property type="taxonomic scope" value="Bacteria"/>
</dbReference>
<reference evidence="2 3" key="1">
    <citation type="journal article" date="2012" name="J. Bacteriol.">
        <title>Complete Genome Sequence of Leptospirillum ferrooxidans Strain C2-3, Isolated from a Fresh Volcanic Ash Deposit on the Island of Miyake, Japan.</title>
        <authorList>
            <person name="Fujimura R."/>
            <person name="Sato Y."/>
            <person name="Nishizawa T."/>
            <person name="Oshima K."/>
            <person name="Kim S.-W."/>
            <person name="Hattori M."/>
            <person name="Kamijo T."/>
            <person name="Ohta H."/>
        </authorList>
    </citation>
    <scope>NUCLEOTIDE SEQUENCE [LARGE SCALE GENOMIC DNA]</scope>
    <source>
        <strain evidence="2 3">C2-3</strain>
    </source>
</reference>
<dbReference type="AlphaFoldDB" id="I0IPL0"/>
<dbReference type="InterPro" id="IPR011961">
    <property type="entry name" value="RimM"/>
</dbReference>
<dbReference type="InterPro" id="IPR056792">
    <property type="entry name" value="PRC_RimM"/>
</dbReference>
<gene>
    <name evidence="2" type="primary">rimM</name>
    <name evidence="2" type="ordered locus">LFE_1527</name>
</gene>
<dbReference type="PANTHER" id="PTHR33692:SF1">
    <property type="entry name" value="RIBOSOME MATURATION FACTOR RIMM"/>
    <property type="match status" value="1"/>
</dbReference>
<dbReference type="STRING" id="1162668.LFE_1527"/>